<feature type="transmembrane region" description="Helical" evidence="3">
    <location>
        <begin position="63"/>
        <end position="84"/>
    </location>
</feature>
<dbReference type="AlphaFoldDB" id="A0A834SLC0"/>
<name>A0A834SLC0_9FABA</name>
<dbReference type="InterPro" id="IPR025110">
    <property type="entry name" value="AMP-bd_C"/>
</dbReference>
<dbReference type="InterPro" id="IPR000873">
    <property type="entry name" value="AMP-dep_synth/lig_dom"/>
</dbReference>
<keyword evidence="3" id="KW-0812">Transmembrane</keyword>
<reference evidence="6" key="1">
    <citation type="submission" date="2020-09" db="EMBL/GenBank/DDBJ databases">
        <title>Genome-Enabled Discovery of Anthraquinone Biosynthesis in Senna tora.</title>
        <authorList>
            <person name="Kang S.-H."/>
            <person name="Pandey R.P."/>
            <person name="Lee C.-M."/>
            <person name="Sim J.-S."/>
            <person name="Jeong J.-T."/>
            <person name="Choi B.-S."/>
            <person name="Jung M."/>
            <person name="Ginzburg D."/>
            <person name="Zhao K."/>
            <person name="Won S.Y."/>
            <person name="Oh T.-J."/>
            <person name="Yu Y."/>
            <person name="Kim N.-H."/>
            <person name="Lee O.R."/>
            <person name="Lee T.-H."/>
            <person name="Bashyal P."/>
            <person name="Kim T.-S."/>
            <person name="Lee W.-H."/>
            <person name="Kawkins C."/>
            <person name="Kim C.-K."/>
            <person name="Kim J.S."/>
            <person name="Ahn B.O."/>
            <person name="Rhee S.Y."/>
            <person name="Sohng J.K."/>
        </authorList>
    </citation>
    <scope>NUCLEOTIDE SEQUENCE</scope>
    <source>
        <tissue evidence="6">Leaf</tissue>
    </source>
</reference>
<dbReference type="PANTHER" id="PTHR24096">
    <property type="entry name" value="LONG-CHAIN-FATTY-ACID--COA LIGASE"/>
    <property type="match status" value="1"/>
</dbReference>
<proteinExistence type="inferred from homology"/>
<gene>
    <name evidence="6" type="ORF">G2W53_043531</name>
</gene>
<feature type="domain" description="AMP-dependent synthetase/ligase" evidence="4">
    <location>
        <begin position="11"/>
        <end position="184"/>
    </location>
</feature>
<dbReference type="Gene3D" id="3.40.50.980">
    <property type="match status" value="2"/>
</dbReference>
<dbReference type="SUPFAM" id="SSF56801">
    <property type="entry name" value="Acetyl-CoA synthetase-like"/>
    <property type="match status" value="1"/>
</dbReference>
<evidence type="ECO:0000256" key="1">
    <source>
        <dbReference type="ARBA" id="ARBA00006432"/>
    </source>
</evidence>
<dbReference type="Gene3D" id="3.30.300.30">
    <property type="match status" value="1"/>
</dbReference>
<sequence length="370" mass="40941">MRTSNASSDLPANNVRQSDVAALLYSSGTTGRSKGVILTHRNFISASLAGTSDQDGMGEMKNVFLCLLPMFHVFGLSIITYSQLRKGNTVVLMKRFDLEKALEAVEKFKVTHMYVVPPVMIELVKRSDALNKYDLSSLKQIAGGAAPLGRDVMQECAQILPQVQIIQGYGMTESCGTVSLENPKEGSRLSGYFNNPEGTKLTIDDQGWVHSGDLGYFDEEGRLFVIDRIKELIKCNGFQVAPAELEDLLVSHPEILDACVIPSPDAKAGEVPVAYVVRSPNSLLTEEAIHKFVAKQVAPYKRLRRVTFIEKVPKSLTGKILRKDLIKIDRQRVQTTQHASQTFIALPSALLRASSIYPLLYYSDVIVSYR</sequence>
<feature type="domain" description="AMP-binding enzyme C-terminal" evidence="5">
    <location>
        <begin position="244"/>
        <end position="319"/>
    </location>
</feature>
<dbReference type="GO" id="GO:0016405">
    <property type="term" value="F:CoA-ligase activity"/>
    <property type="evidence" value="ECO:0007669"/>
    <property type="project" value="TreeGrafter"/>
</dbReference>
<dbReference type="Gene3D" id="2.30.38.10">
    <property type="entry name" value="Luciferase, Domain 3"/>
    <property type="match status" value="1"/>
</dbReference>
<dbReference type="PROSITE" id="PS00455">
    <property type="entry name" value="AMP_BINDING"/>
    <property type="match status" value="1"/>
</dbReference>
<evidence type="ECO:0000259" key="4">
    <source>
        <dbReference type="Pfam" id="PF00501"/>
    </source>
</evidence>
<organism evidence="6 7">
    <name type="scientific">Senna tora</name>
    <dbReference type="NCBI Taxonomy" id="362788"/>
    <lineage>
        <taxon>Eukaryota</taxon>
        <taxon>Viridiplantae</taxon>
        <taxon>Streptophyta</taxon>
        <taxon>Embryophyta</taxon>
        <taxon>Tracheophyta</taxon>
        <taxon>Spermatophyta</taxon>
        <taxon>Magnoliopsida</taxon>
        <taxon>eudicotyledons</taxon>
        <taxon>Gunneridae</taxon>
        <taxon>Pentapetalae</taxon>
        <taxon>rosids</taxon>
        <taxon>fabids</taxon>
        <taxon>Fabales</taxon>
        <taxon>Fabaceae</taxon>
        <taxon>Caesalpinioideae</taxon>
        <taxon>Cassia clade</taxon>
        <taxon>Senna</taxon>
    </lineage>
</organism>
<dbReference type="InterPro" id="IPR045851">
    <property type="entry name" value="AMP-bd_C_sf"/>
</dbReference>
<evidence type="ECO:0000256" key="3">
    <source>
        <dbReference type="SAM" id="Phobius"/>
    </source>
</evidence>
<comment type="similarity">
    <text evidence="1">Belongs to the ATP-dependent AMP-binding enzyme family.</text>
</comment>
<evidence type="ECO:0000256" key="2">
    <source>
        <dbReference type="ARBA" id="ARBA00022598"/>
    </source>
</evidence>
<evidence type="ECO:0000313" key="6">
    <source>
        <dbReference type="EMBL" id="KAF7804420.1"/>
    </source>
</evidence>
<keyword evidence="3" id="KW-0472">Membrane</keyword>
<evidence type="ECO:0000313" key="7">
    <source>
        <dbReference type="Proteomes" id="UP000634136"/>
    </source>
</evidence>
<dbReference type="EMBL" id="JAAIUW010000013">
    <property type="protein sequence ID" value="KAF7804420.1"/>
    <property type="molecule type" value="Genomic_DNA"/>
</dbReference>
<protein>
    <submittedName>
        <fullName evidence="6">4-coumarate--CoA ligase-like 7</fullName>
    </submittedName>
</protein>
<dbReference type="Proteomes" id="UP000634136">
    <property type="component" value="Unassembled WGS sequence"/>
</dbReference>
<keyword evidence="2 6" id="KW-0436">Ligase</keyword>
<dbReference type="PANTHER" id="PTHR24096:SF415">
    <property type="entry name" value="4-COUMARATE--COA LIGASE"/>
    <property type="match status" value="1"/>
</dbReference>
<keyword evidence="7" id="KW-1185">Reference proteome</keyword>
<accession>A0A834SLC0</accession>
<dbReference type="OrthoDB" id="10253869at2759"/>
<dbReference type="InterPro" id="IPR020845">
    <property type="entry name" value="AMP-binding_CS"/>
</dbReference>
<keyword evidence="3" id="KW-1133">Transmembrane helix</keyword>
<comment type="caution">
    <text evidence="6">The sequence shown here is derived from an EMBL/GenBank/DDBJ whole genome shotgun (WGS) entry which is preliminary data.</text>
</comment>
<evidence type="ECO:0000259" key="5">
    <source>
        <dbReference type="Pfam" id="PF13193"/>
    </source>
</evidence>
<dbReference type="FunFam" id="3.30.300.30:FF:000007">
    <property type="entry name" value="4-coumarate--CoA ligase 2"/>
    <property type="match status" value="1"/>
</dbReference>
<dbReference type="Pfam" id="PF00501">
    <property type="entry name" value="AMP-binding"/>
    <property type="match status" value="1"/>
</dbReference>
<dbReference type="Pfam" id="PF13193">
    <property type="entry name" value="AMP-binding_C"/>
    <property type="match status" value="1"/>
</dbReference>